<dbReference type="PANTHER" id="PTHR11557:SF0">
    <property type="entry name" value="PORPHOBILINOGEN DEAMINASE"/>
    <property type="match status" value="1"/>
</dbReference>
<dbReference type="GO" id="GO:0005737">
    <property type="term" value="C:cytoplasm"/>
    <property type="evidence" value="ECO:0007669"/>
    <property type="project" value="UniProtKB-UniRule"/>
</dbReference>
<dbReference type="PATRIC" id="fig|1434120.4.peg.647"/>
<name>A0A0E3P1G4_9EURY</name>
<dbReference type="InterPro" id="IPR022418">
    <property type="entry name" value="Porphobilinogen_deaminase_C"/>
</dbReference>
<dbReference type="GO" id="GO:0004418">
    <property type="term" value="F:hydroxymethylbilane synthase activity"/>
    <property type="evidence" value="ECO:0007669"/>
    <property type="project" value="UniProtKB-UniRule"/>
</dbReference>
<dbReference type="InterPro" id="IPR036803">
    <property type="entry name" value="Porphobilinogen_deaminase_C_sf"/>
</dbReference>
<comment type="function">
    <text evidence="1 7">Tetrapolymerization of the monopyrrole PBG into the hydroxymethylbilane pre-uroporphyrinogen in several discrete steps.</text>
</comment>
<comment type="cofactor">
    <cofactor evidence="7">
        <name>dipyrromethane</name>
        <dbReference type="ChEBI" id="CHEBI:60342"/>
    </cofactor>
    <text evidence="7">Binds 1 dipyrromethane group covalently.</text>
</comment>
<dbReference type="SUPFAM" id="SSF53850">
    <property type="entry name" value="Periplasmic binding protein-like II"/>
    <property type="match status" value="1"/>
</dbReference>
<dbReference type="InterPro" id="IPR022417">
    <property type="entry name" value="Porphobilin_deaminase_N"/>
</dbReference>
<comment type="pathway">
    <text evidence="2">Porphyrin-containing compound metabolism; protoporphyrin-IX biosynthesis; coproporphyrinogen-III from 5-aminolevulinate: step 2/4.</text>
</comment>
<dbReference type="HOGENOM" id="CLU_019704_0_2_2"/>
<evidence type="ECO:0000256" key="1">
    <source>
        <dbReference type="ARBA" id="ARBA00002869"/>
    </source>
</evidence>
<dbReference type="Pfam" id="PF03900">
    <property type="entry name" value="Porphobil_deamC"/>
    <property type="match status" value="1"/>
</dbReference>
<gene>
    <name evidence="7" type="primary">hemC</name>
    <name evidence="10" type="ORF">MSSIT_0498</name>
</gene>
<dbReference type="EC" id="2.5.1.61" evidence="7"/>
<comment type="similarity">
    <text evidence="3 7">Belongs to the HMBS family.</text>
</comment>
<feature type="domain" description="Porphobilinogen deaminase N-terminal" evidence="8">
    <location>
        <begin position="2"/>
        <end position="202"/>
    </location>
</feature>
<sequence length="317" mass="34888">MIIGTRGSQLALAQTENVARLLKERGVETSIQIIKTSGDRFTDRPLHAVSGGVGAFVRELDDVMLAGEIDIAVHSMKDMPTIRPEGLPTVAVLKRDTPFDILLTYDGTTLDELPEQAIIGTSSLRRTAQIRRYRPDLITQELRGNIDTRLRKLKEGKYDGILLAKAGLERMGWEIEGEILSPDFFCPSPNQGTVAVVTRADPEIEAAVSGLDHTESRIVTEIERILISELGGGCTTPIGSYAELTPDKQEIHVRAEVLSLDGREDVRIDEFIPMVGGIEQARELGHRLVDMGGKRLAEEALLQISRNECSTENSSDY</sequence>
<organism evidence="10 11">
    <name type="scientific">Methanosarcina siciliae T4/M</name>
    <dbReference type="NCBI Taxonomy" id="1434120"/>
    <lineage>
        <taxon>Archaea</taxon>
        <taxon>Methanobacteriati</taxon>
        <taxon>Methanobacteriota</taxon>
        <taxon>Stenosarchaea group</taxon>
        <taxon>Methanomicrobia</taxon>
        <taxon>Methanosarcinales</taxon>
        <taxon>Methanosarcinaceae</taxon>
        <taxon>Methanosarcina</taxon>
    </lineage>
</organism>
<dbReference type="RefSeq" id="WP_048169763.1">
    <property type="nucleotide sequence ID" value="NZ_CP009506.1"/>
</dbReference>
<evidence type="ECO:0000256" key="7">
    <source>
        <dbReference type="HAMAP-Rule" id="MF_00260"/>
    </source>
</evidence>
<evidence type="ECO:0000259" key="8">
    <source>
        <dbReference type="Pfam" id="PF01379"/>
    </source>
</evidence>
<evidence type="ECO:0000256" key="4">
    <source>
        <dbReference type="ARBA" id="ARBA00022679"/>
    </source>
</evidence>
<dbReference type="InterPro" id="IPR000860">
    <property type="entry name" value="HemC"/>
</dbReference>
<dbReference type="PIRSF" id="PIRSF001438">
    <property type="entry name" value="4pyrrol_synth_OHMeBilane_synth"/>
    <property type="match status" value="1"/>
</dbReference>
<reference evidence="10 11" key="1">
    <citation type="submission" date="2014-07" db="EMBL/GenBank/DDBJ databases">
        <title>Methanogenic archaea and the global carbon cycle.</title>
        <authorList>
            <person name="Henriksen J.R."/>
            <person name="Luke J."/>
            <person name="Reinhart S."/>
            <person name="Benedict M.N."/>
            <person name="Youngblut N.D."/>
            <person name="Metcalf M.E."/>
            <person name="Whitaker R.J."/>
            <person name="Metcalf W.W."/>
        </authorList>
    </citation>
    <scope>NUCLEOTIDE SEQUENCE [LARGE SCALE GENOMIC DNA]</scope>
    <source>
        <strain evidence="10 11">T4/M</strain>
    </source>
</reference>
<dbReference type="OrthoDB" id="8042at2157"/>
<comment type="catalytic activity">
    <reaction evidence="6 7">
        <text>4 porphobilinogen + H2O = hydroxymethylbilane + 4 NH4(+)</text>
        <dbReference type="Rhea" id="RHEA:13185"/>
        <dbReference type="ChEBI" id="CHEBI:15377"/>
        <dbReference type="ChEBI" id="CHEBI:28938"/>
        <dbReference type="ChEBI" id="CHEBI:57845"/>
        <dbReference type="ChEBI" id="CHEBI:58126"/>
        <dbReference type="EC" id="2.5.1.61"/>
    </reaction>
</comment>
<dbReference type="HAMAP" id="MF_00260">
    <property type="entry name" value="Porphobil_deam"/>
    <property type="match status" value="1"/>
</dbReference>
<evidence type="ECO:0000256" key="2">
    <source>
        <dbReference type="ARBA" id="ARBA00004735"/>
    </source>
</evidence>
<accession>A0A0E3P1G4</accession>
<dbReference type="GeneID" id="24859266"/>
<evidence type="ECO:0000313" key="10">
    <source>
        <dbReference type="EMBL" id="AKB27217.1"/>
    </source>
</evidence>
<evidence type="ECO:0000313" key="11">
    <source>
        <dbReference type="Proteomes" id="UP000033111"/>
    </source>
</evidence>
<keyword evidence="4 7" id="KW-0808">Transferase</keyword>
<protein>
    <recommendedName>
        <fullName evidence="7">Probable porphobilinogen deaminase</fullName>
        <shortName evidence="7">PBG</shortName>
        <ecNumber evidence="7">2.5.1.61</ecNumber>
    </recommendedName>
    <alternativeName>
        <fullName evidence="7">Hydroxymethylbilane synthase</fullName>
        <shortName evidence="7">HMBS</shortName>
    </alternativeName>
    <alternativeName>
        <fullName evidence="7">Pre-uroporphyrinogen synthase</fullName>
    </alternativeName>
</protein>
<dbReference type="InterPro" id="IPR022419">
    <property type="entry name" value="Porphobilin_deaminase_cofac_BS"/>
</dbReference>
<proteinExistence type="inferred from homology"/>
<evidence type="ECO:0000256" key="5">
    <source>
        <dbReference type="ARBA" id="ARBA00023244"/>
    </source>
</evidence>
<dbReference type="KEGG" id="msw:MSSIT_0498"/>
<evidence type="ECO:0000256" key="3">
    <source>
        <dbReference type="ARBA" id="ARBA00005638"/>
    </source>
</evidence>
<keyword evidence="5 7" id="KW-0627">Porphyrin biosynthesis</keyword>
<dbReference type="GO" id="GO:0006782">
    <property type="term" value="P:protoporphyrinogen IX biosynthetic process"/>
    <property type="evidence" value="ECO:0007669"/>
    <property type="project" value="UniProtKB-UniRule"/>
</dbReference>
<dbReference type="PROSITE" id="PS00533">
    <property type="entry name" value="PORPHOBILINOGEN_DEAM"/>
    <property type="match status" value="1"/>
</dbReference>
<dbReference type="AlphaFoldDB" id="A0A0E3P1G4"/>
<evidence type="ECO:0000259" key="9">
    <source>
        <dbReference type="Pfam" id="PF03900"/>
    </source>
</evidence>
<feature type="modified residue" description="S-(dipyrrolylmethanemethyl)cysteine" evidence="7">
    <location>
        <position position="234"/>
    </location>
</feature>
<dbReference type="Gene3D" id="3.30.160.40">
    <property type="entry name" value="Porphobilinogen deaminase, C-terminal domain"/>
    <property type="match status" value="1"/>
</dbReference>
<dbReference type="FunFam" id="3.40.190.10:FF:000086">
    <property type="entry name" value="Probable porphobilinogen deaminase"/>
    <property type="match status" value="1"/>
</dbReference>
<dbReference type="PANTHER" id="PTHR11557">
    <property type="entry name" value="PORPHOBILINOGEN DEAMINASE"/>
    <property type="match status" value="1"/>
</dbReference>
<dbReference type="GeneID" id="41604440"/>
<dbReference type="Pfam" id="PF01379">
    <property type="entry name" value="Porphobil_deam"/>
    <property type="match status" value="1"/>
</dbReference>
<keyword evidence="11" id="KW-1185">Reference proteome</keyword>
<dbReference type="Proteomes" id="UP000033111">
    <property type="component" value="Chromosome"/>
</dbReference>
<dbReference type="FunFam" id="3.40.190.10:FF:000005">
    <property type="entry name" value="Porphobilinogen deaminase"/>
    <property type="match status" value="1"/>
</dbReference>
<dbReference type="SUPFAM" id="SSF54782">
    <property type="entry name" value="Porphobilinogen deaminase (hydroxymethylbilane synthase), C-terminal domain"/>
    <property type="match status" value="1"/>
</dbReference>
<feature type="domain" description="Porphobilinogen deaminase C-terminal" evidence="9">
    <location>
        <begin position="221"/>
        <end position="288"/>
    </location>
</feature>
<evidence type="ECO:0000256" key="6">
    <source>
        <dbReference type="ARBA" id="ARBA00048169"/>
    </source>
</evidence>
<dbReference type="CDD" id="cd13644">
    <property type="entry name" value="PBP2_HemC_archaea"/>
    <property type="match status" value="1"/>
</dbReference>
<dbReference type="Gene3D" id="3.40.190.10">
    <property type="entry name" value="Periplasmic binding protein-like II"/>
    <property type="match status" value="2"/>
</dbReference>
<dbReference type="PRINTS" id="PR00151">
    <property type="entry name" value="PORPHBDMNASE"/>
</dbReference>
<dbReference type="NCBIfam" id="TIGR00212">
    <property type="entry name" value="hemC"/>
    <property type="match status" value="1"/>
</dbReference>
<dbReference type="EMBL" id="CP009506">
    <property type="protein sequence ID" value="AKB27217.1"/>
    <property type="molecule type" value="Genomic_DNA"/>
</dbReference>
<comment type="miscellaneous">
    <text evidence="7">The porphobilinogen subunits are added to the dipyrromethane group.</text>
</comment>